<sequence>MILHSGLHTNTRLQSKSSNRKSSSRYNEPKRNLSATPTSQKLRFGDDLQREFWELERKRKEKLRMKRDDDIIIQSSRLSLAVIIVASSVMAQRNAYKIWD</sequence>
<evidence type="ECO:0000313" key="2">
    <source>
        <dbReference type="EMBL" id="KAK7602106.1"/>
    </source>
</evidence>
<organism evidence="2 3">
    <name type="scientific">Parthenolecanium corni</name>
    <dbReference type="NCBI Taxonomy" id="536013"/>
    <lineage>
        <taxon>Eukaryota</taxon>
        <taxon>Metazoa</taxon>
        <taxon>Ecdysozoa</taxon>
        <taxon>Arthropoda</taxon>
        <taxon>Hexapoda</taxon>
        <taxon>Insecta</taxon>
        <taxon>Pterygota</taxon>
        <taxon>Neoptera</taxon>
        <taxon>Paraneoptera</taxon>
        <taxon>Hemiptera</taxon>
        <taxon>Sternorrhyncha</taxon>
        <taxon>Coccoidea</taxon>
        <taxon>Coccidae</taxon>
        <taxon>Parthenolecanium</taxon>
    </lineage>
</organism>
<dbReference type="Proteomes" id="UP001367676">
    <property type="component" value="Unassembled WGS sequence"/>
</dbReference>
<proteinExistence type="predicted"/>
<evidence type="ECO:0000313" key="3">
    <source>
        <dbReference type="Proteomes" id="UP001367676"/>
    </source>
</evidence>
<feature type="region of interest" description="Disordered" evidence="1">
    <location>
        <begin position="1"/>
        <end position="40"/>
    </location>
</feature>
<reference evidence="2 3" key="1">
    <citation type="submission" date="2024-03" db="EMBL/GenBank/DDBJ databases">
        <title>Adaptation during the transition from Ophiocordyceps entomopathogen to insect associate is accompanied by gene loss and intensified selection.</title>
        <authorList>
            <person name="Ward C.M."/>
            <person name="Onetto C.A."/>
            <person name="Borneman A.R."/>
        </authorList>
    </citation>
    <scope>NUCLEOTIDE SEQUENCE [LARGE SCALE GENOMIC DNA]</scope>
    <source>
        <strain evidence="2">AWRI1</strain>
        <tissue evidence="2">Single Adult Female</tissue>
    </source>
</reference>
<keyword evidence="3" id="KW-1185">Reference proteome</keyword>
<dbReference type="AlphaFoldDB" id="A0AAN9Y7L7"/>
<dbReference type="EMBL" id="JBBCAQ010000010">
    <property type="protein sequence ID" value="KAK7602106.1"/>
    <property type="molecule type" value="Genomic_DNA"/>
</dbReference>
<protein>
    <submittedName>
        <fullName evidence="2">Uncharacterized protein</fullName>
    </submittedName>
</protein>
<comment type="caution">
    <text evidence="2">The sequence shown here is derived from an EMBL/GenBank/DDBJ whole genome shotgun (WGS) entry which is preliminary data.</text>
</comment>
<accession>A0AAN9Y7L7</accession>
<name>A0AAN9Y7L7_9HEMI</name>
<gene>
    <name evidence="2" type="ORF">V9T40_009547</name>
</gene>
<evidence type="ECO:0000256" key="1">
    <source>
        <dbReference type="SAM" id="MobiDB-lite"/>
    </source>
</evidence>